<dbReference type="FunFam" id="1.20.1070.10:FF:000023">
    <property type="entry name" value="Relaxin family peptide receptor 1"/>
    <property type="match status" value="1"/>
</dbReference>
<keyword evidence="15" id="KW-1185">Reference proteome</keyword>
<dbReference type="GO" id="GO:0008528">
    <property type="term" value="F:G protein-coupled peptide receptor activity"/>
    <property type="evidence" value="ECO:0007669"/>
    <property type="project" value="TreeGrafter"/>
</dbReference>
<feature type="transmembrane region" description="Helical" evidence="12">
    <location>
        <begin position="514"/>
        <end position="539"/>
    </location>
</feature>
<dbReference type="SUPFAM" id="SSF81321">
    <property type="entry name" value="Family A G protein-coupled receptor-like"/>
    <property type="match status" value="1"/>
</dbReference>
<dbReference type="InterPro" id="IPR001611">
    <property type="entry name" value="Leu-rich_rpt"/>
</dbReference>
<dbReference type="PANTHER" id="PTHR24372">
    <property type="entry name" value="GLYCOPROTEIN HORMONE RECEPTOR"/>
    <property type="match status" value="1"/>
</dbReference>
<name>A0AAW0IAH0_MYOGA</name>
<gene>
    <name evidence="14" type="ORF">U0070_027201</name>
</gene>
<evidence type="ECO:0000256" key="9">
    <source>
        <dbReference type="ARBA" id="ARBA00023170"/>
    </source>
</evidence>
<dbReference type="GO" id="GO:0005886">
    <property type="term" value="C:plasma membrane"/>
    <property type="evidence" value="ECO:0007669"/>
    <property type="project" value="UniProtKB-SubCell"/>
</dbReference>
<protein>
    <recommendedName>
        <fullName evidence="13">G-protein coupled receptors family 1 profile domain-containing protein</fullName>
    </recommendedName>
</protein>
<feature type="transmembrane region" description="Helical" evidence="12">
    <location>
        <begin position="413"/>
        <end position="431"/>
    </location>
</feature>
<evidence type="ECO:0000313" key="15">
    <source>
        <dbReference type="Proteomes" id="UP001488838"/>
    </source>
</evidence>
<dbReference type="PROSITE" id="PS51450">
    <property type="entry name" value="LRR"/>
    <property type="match status" value="2"/>
</dbReference>
<evidence type="ECO:0000313" key="14">
    <source>
        <dbReference type="EMBL" id="KAK7811239.1"/>
    </source>
</evidence>
<dbReference type="Gene3D" id="1.20.1070.10">
    <property type="entry name" value="Rhodopsin 7-helix transmembrane proteins"/>
    <property type="match status" value="1"/>
</dbReference>
<evidence type="ECO:0000259" key="13">
    <source>
        <dbReference type="PROSITE" id="PS50262"/>
    </source>
</evidence>
<evidence type="ECO:0000256" key="1">
    <source>
        <dbReference type="ARBA" id="ARBA00004651"/>
    </source>
</evidence>
<evidence type="ECO:0000256" key="6">
    <source>
        <dbReference type="ARBA" id="ARBA00022989"/>
    </source>
</evidence>
<dbReference type="Gene3D" id="3.80.10.10">
    <property type="entry name" value="Ribonuclease Inhibitor"/>
    <property type="match status" value="2"/>
</dbReference>
<dbReference type="FunFam" id="3.80.10.10:FF:000370">
    <property type="entry name" value="Relaxin family peptide receptor 1"/>
    <property type="match status" value="1"/>
</dbReference>
<evidence type="ECO:0000256" key="12">
    <source>
        <dbReference type="SAM" id="Phobius"/>
    </source>
</evidence>
<dbReference type="Pfam" id="PF00001">
    <property type="entry name" value="7tm_1"/>
    <property type="match status" value="1"/>
</dbReference>
<dbReference type="InterPro" id="IPR008112">
    <property type="entry name" value="Relaxin_rcpt"/>
</dbReference>
<feature type="transmembrane region" description="Helical" evidence="12">
    <location>
        <begin position="462"/>
        <end position="483"/>
    </location>
</feature>
<keyword evidence="5" id="KW-0677">Repeat</keyword>
<dbReference type="GO" id="GO:0009755">
    <property type="term" value="P:hormone-mediated signaling pathway"/>
    <property type="evidence" value="ECO:0007669"/>
    <property type="project" value="TreeGrafter"/>
</dbReference>
<evidence type="ECO:0000256" key="11">
    <source>
        <dbReference type="ARBA" id="ARBA00023224"/>
    </source>
</evidence>
<dbReference type="PRINTS" id="PR00237">
    <property type="entry name" value="GPCRRHODOPSN"/>
</dbReference>
<dbReference type="SUPFAM" id="SSF52058">
    <property type="entry name" value="L domain-like"/>
    <property type="match status" value="1"/>
</dbReference>
<dbReference type="PRINTS" id="PR01739">
    <property type="entry name" value="RELAXINR"/>
</dbReference>
<evidence type="ECO:0000256" key="2">
    <source>
        <dbReference type="ARBA" id="ARBA00022475"/>
    </source>
</evidence>
<evidence type="ECO:0000256" key="5">
    <source>
        <dbReference type="ARBA" id="ARBA00022737"/>
    </source>
</evidence>
<keyword evidence="10" id="KW-0325">Glycoprotein</keyword>
<proteinExistence type="predicted"/>
<keyword evidence="8 12" id="KW-0472">Membrane</keyword>
<evidence type="ECO:0000256" key="3">
    <source>
        <dbReference type="ARBA" id="ARBA00022614"/>
    </source>
</evidence>
<feature type="transmembrane region" description="Helical" evidence="12">
    <location>
        <begin position="294"/>
        <end position="313"/>
    </location>
</feature>
<dbReference type="InterPro" id="IPR032675">
    <property type="entry name" value="LRR_dom_sf"/>
</dbReference>
<keyword evidence="4 12" id="KW-0812">Transmembrane</keyword>
<feature type="transmembrane region" description="Helical" evidence="12">
    <location>
        <begin position="545"/>
        <end position="567"/>
    </location>
</feature>
<evidence type="ECO:0000256" key="10">
    <source>
        <dbReference type="ARBA" id="ARBA00023180"/>
    </source>
</evidence>
<keyword evidence="2" id="KW-1003">Cell membrane</keyword>
<sequence length="642" mass="74435">DNNGWSLQFDKYFSDIYKLTPRPPSECLVGSVPKHCVCRDLEIDCEGANLRAVPSVSANVTVMSLQRNFIRTLPPNGFRKYRELQKLCLQNNKIRFVSISAFRGLRSLTKLYLSHNRITFLKPGVFEELHRLEWLVLMDNVLTRLPDKPLCQHMPRLHWLDFEGNHIHNLRNLTFISCNNLTVLVMRKNKINHLNEHAFTHLQKLDELNISYNPIQKIQVNQFDYLAKLKSLSLEGIEITNIQQRMFRPLVNLSHIYFKRFQYCGYAPHVRSCKPNTDGISSLENLLANIIQRVFVWVVSAVTCFGNIFVICMRPYIRSENKLHAMSIISLCCADCLMGVYLFVIGAFDLKFRGEYNQHAQPWMESAHCQLMGSLAILSTEVSVLLLTFLTLEKYICIVYPFRCLRPRKCRTITVLTFIWIVGFIVAFAPLSNKEFFRNYYGTNGVCFPLHSEDSGSTGAQIYSVVIFLGINLVAFVIIVFSYGSMFYSVHQSAITATEIQKQVKREVILAKRFFFIVFTDALCWIPIFILKFLSLLQVEIPDTITSWVVIFILPINSALNPIIYTLTTRPFKEMIHQLWYNYRQRRSMDRKETPKAFAPSFIWVEMWPVQEMPTEFLKPAVFTDPCDLSLVSQSSRLNSYS</sequence>
<evidence type="ECO:0000256" key="7">
    <source>
        <dbReference type="ARBA" id="ARBA00023040"/>
    </source>
</evidence>
<keyword evidence="9" id="KW-0675">Receptor</keyword>
<comment type="subcellular location">
    <subcellularLocation>
        <location evidence="1">Cell membrane</location>
        <topology evidence="1">Multi-pass membrane protein</topology>
    </subcellularLocation>
</comment>
<feature type="transmembrane region" description="Helical" evidence="12">
    <location>
        <begin position="325"/>
        <end position="348"/>
    </location>
</feature>
<feature type="transmembrane region" description="Helical" evidence="12">
    <location>
        <begin position="371"/>
        <end position="392"/>
    </location>
</feature>
<dbReference type="SMART" id="SM00369">
    <property type="entry name" value="LRR_TYP"/>
    <property type="match status" value="8"/>
</dbReference>
<dbReference type="Pfam" id="PF13855">
    <property type="entry name" value="LRR_8"/>
    <property type="match status" value="2"/>
</dbReference>
<dbReference type="InterPro" id="IPR003591">
    <property type="entry name" value="Leu-rich_rpt_typical-subtyp"/>
</dbReference>
<evidence type="ECO:0000256" key="8">
    <source>
        <dbReference type="ARBA" id="ARBA00023136"/>
    </source>
</evidence>
<dbReference type="Proteomes" id="UP001488838">
    <property type="component" value="Unassembled WGS sequence"/>
</dbReference>
<accession>A0AAW0IAH0</accession>
<comment type="caution">
    <text evidence="14">The sequence shown here is derived from an EMBL/GenBank/DDBJ whole genome shotgun (WGS) entry which is preliminary data.</text>
</comment>
<feature type="domain" description="G-protein coupled receptors family 1 profile" evidence="13">
    <location>
        <begin position="306"/>
        <end position="565"/>
    </location>
</feature>
<dbReference type="AlphaFoldDB" id="A0AAW0IAH0"/>
<organism evidence="14 15">
    <name type="scientific">Myodes glareolus</name>
    <name type="common">Bank vole</name>
    <name type="synonym">Clethrionomys glareolus</name>
    <dbReference type="NCBI Taxonomy" id="447135"/>
    <lineage>
        <taxon>Eukaryota</taxon>
        <taxon>Metazoa</taxon>
        <taxon>Chordata</taxon>
        <taxon>Craniata</taxon>
        <taxon>Vertebrata</taxon>
        <taxon>Euteleostomi</taxon>
        <taxon>Mammalia</taxon>
        <taxon>Eutheria</taxon>
        <taxon>Euarchontoglires</taxon>
        <taxon>Glires</taxon>
        <taxon>Rodentia</taxon>
        <taxon>Myomorpha</taxon>
        <taxon>Muroidea</taxon>
        <taxon>Cricetidae</taxon>
        <taxon>Arvicolinae</taxon>
        <taxon>Myodes</taxon>
    </lineage>
</organism>
<dbReference type="PROSITE" id="PS50262">
    <property type="entry name" value="G_PROTEIN_RECEP_F1_2"/>
    <property type="match status" value="1"/>
</dbReference>
<dbReference type="InterPro" id="IPR000276">
    <property type="entry name" value="GPCR_Rhodpsn"/>
</dbReference>
<feature type="non-terminal residue" evidence="14">
    <location>
        <position position="1"/>
    </location>
</feature>
<evidence type="ECO:0000256" key="4">
    <source>
        <dbReference type="ARBA" id="ARBA00022692"/>
    </source>
</evidence>
<dbReference type="InterPro" id="IPR017452">
    <property type="entry name" value="GPCR_Rhodpsn_7TM"/>
</dbReference>
<dbReference type="EMBL" id="JBBHLL010000177">
    <property type="protein sequence ID" value="KAK7811239.1"/>
    <property type="molecule type" value="Genomic_DNA"/>
</dbReference>
<reference evidence="14 15" key="1">
    <citation type="journal article" date="2023" name="bioRxiv">
        <title>Conserved and derived expression patterns and positive selection on dental genes reveal complex evolutionary context of ever-growing rodent molars.</title>
        <authorList>
            <person name="Calamari Z.T."/>
            <person name="Song A."/>
            <person name="Cohen E."/>
            <person name="Akter M."/>
            <person name="Roy R.D."/>
            <person name="Hallikas O."/>
            <person name="Christensen M.M."/>
            <person name="Li P."/>
            <person name="Marangoni P."/>
            <person name="Jernvall J."/>
            <person name="Klein O.D."/>
        </authorList>
    </citation>
    <scope>NUCLEOTIDE SEQUENCE [LARGE SCALE GENOMIC DNA]</scope>
    <source>
        <strain evidence="14">V071</strain>
    </source>
</reference>
<keyword evidence="3" id="KW-0433">Leucine-rich repeat</keyword>
<dbReference type="PANTHER" id="PTHR24372:SF68">
    <property type="entry name" value="RELAXIN RECEPTOR 1"/>
    <property type="match status" value="1"/>
</dbReference>
<keyword evidence="7" id="KW-0297">G-protein coupled receptor</keyword>
<keyword evidence="11" id="KW-0807">Transducer</keyword>
<keyword evidence="6 12" id="KW-1133">Transmembrane helix</keyword>
<dbReference type="GO" id="GO:0007189">
    <property type="term" value="P:adenylate cyclase-activating G protein-coupled receptor signaling pathway"/>
    <property type="evidence" value="ECO:0007669"/>
    <property type="project" value="TreeGrafter"/>
</dbReference>